<evidence type="ECO:0000313" key="7">
    <source>
        <dbReference type="EMBL" id="MDQ0507113.1"/>
    </source>
</evidence>
<sequence>MSTERSASRTVDIQHLIDDSPISRFQFLIIVLCFIIVAVDGFDTAAAAFIAPAIRAEWQLTPATLGPMFGAGLFGLMLGALVIGPFADRLGRKPLLVFSVFFFGLASLGAAFSHSITELTWWRFVTGLGLGAAMPSAITLTSEYCPQRKRSFLVTVMFCGFTLGSAMGGLLAAQLVAEHGWRSVLLVGGAVPLLVALALWALLPESIRFLVLKDPRSVKAARYLSRIAPAVDLAGAVFIGPQKAKGLPVTQLFSRALVGGTLLLWLTFFMSLLVYYLLTNWLPTFINSSGASIQQAALVTMLLQLGGTLGGVMLGLFMDRMNPHTLLGGAYVGGGVCVTLIGASAGVPGLLPLAVFGAGFCIAGSQIGINALAAAYYPTASRASGVSWANGIGRSGSVVGSMLGGLLLSFNWGFETIFAIAAAPALVAGLAIFLKGRLQGGRAPEAAPVPQEA</sequence>
<feature type="transmembrane region" description="Helical" evidence="5">
    <location>
        <begin position="27"/>
        <end position="51"/>
    </location>
</feature>
<keyword evidence="8" id="KW-1185">Reference proteome</keyword>
<dbReference type="EMBL" id="JAUSVY010000013">
    <property type="protein sequence ID" value="MDQ0507113.1"/>
    <property type="molecule type" value="Genomic_DNA"/>
</dbReference>
<dbReference type="PANTHER" id="PTHR23508:SF10">
    <property type="entry name" value="CARBOXYLIC ACID TRANSPORTER PROTEIN HOMOLOG"/>
    <property type="match status" value="1"/>
</dbReference>
<feature type="transmembrane region" description="Helical" evidence="5">
    <location>
        <begin position="183"/>
        <end position="203"/>
    </location>
</feature>
<feature type="domain" description="Major facilitator superfamily (MFS) profile" evidence="6">
    <location>
        <begin position="29"/>
        <end position="440"/>
    </location>
</feature>
<keyword evidence="2 5" id="KW-0812">Transmembrane</keyword>
<dbReference type="PROSITE" id="PS50850">
    <property type="entry name" value="MFS"/>
    <property type="match status" value="1"/>
</dbReference>
<feature type="transmembrane region" description="Helical" evidence="5">
    <location>
        <begin position="391"/>
        <end position="410"/>
    </location>
</feature>
<dbReference type="Proteomes" id="UP001241747">
    <property type="component" value="Unassembled WGS sequence"/>
</dbReference>
<feature type="transmembrane region" description="Helical" evidence="5">
    <location>
        <begin position="353"/>
        <end position="379"/>
    </location>
</feature>
<evidence type="ECO:0000313" key="8">
    <source>
        <dbReference type="Proteomes" id="UP001241747"/>
    </source>
</evidence>
<feature type="transmembrane region" description="Helical" evidence="5">
    <location>
        <begin position="298"/>
        <end position="318"/>
    </location>
</feature>
<feature type="transmembrane region" description="Helical" evidence="5">
    <location>
        <begin position="95"/>
        <end position="115"/>
    </location>
</feature>
<dbReference type="SUPFAM" id="SSF103473">
    <property type="entry name" value="MFS general substrate transporter"/>
    <property type="match status" value="1"/>
</dbReference>
<accession>A0ABU0LIZ7</accession>
<dbReference type="PANTHER" id="PTHR23508">
    <property type="entry name" value="CARBOXYLIC ACID TRANSPORTER PROTEIN HOMOLOG"/>
    <property type="match status" value="1"/>
</dbReference>
<name>A0ABU0LIZ7_XANAG</name>
<feature type="transmembrane region" description="Helical" evidence="5">
    <location>
        <begin position="63"/>
        <end position="83"/>
    </location>
</feature>
<keyword evidence="4 5" id="KW-0472">Membrane</keyword>
<dbReference type="InterPro" id="IPR005829">
    <property type="entry name" value="Sugar_transporter_CS"/>
</dbReference>
<feature type="transmembrane region" description="Helical" evidence="5">
    <location>
        <begin position="121"/>
        <end position="140"/>
    </location>
</feature>
<organism evidence="7 8">
    <name type="scientific">Xanthobacter agilis</name>
    <dbReference type="NCBI Taxonomy" id="47492"/>
    <lineage>
        <taxon>Bacteria</taxon>
        <taxon>Pseudomonadati</taxon>
        <taxon>Pseudomonadota</taxon>
        <taxon>Alphaproteobacteria</taxon>
        <taxon>Hyphomicrobiales</taxon>
        <taxon>Xanthobacteraceae</taxon>
        <taxon>Xanthobacter</taxon>
    </lineage>
</organism>
<feature type="transmembrane region" description="Helical" evidence="5">
    <location>
        <begin position="152"/>
        <end position="177"/>
    </location>
</feature>
<evidence type="ECO:0000256" key="2">
    <source>
        <dbReference type="ARBA" id="ARBA00022692"/>
    </source>
</evidence>
<comment type="caution">
    <text evidence="7">The sequence shown here is derived from an EMBL/GenBank/DDBJ whole genome shotgun (WGS) entry which is preliminary data.</text>
</comment>
<gene>
    <name evidence="7" type="ORF">QOZ94_003929</name>
</gene>
<reference evidence="7 8" key="1">
    <citation type="submission" date="2023-07" db="EMBL/GenBank/DDBJ databases">
        <title>Genomic Encyclopedia of Type Strains, Phase IV (KMG-IV): sequencing the most valuable type-strain genomes for metagenomic binning, comparative biology and taxonomic classification.</title>
        <authorList>
            <person name="Goeker M."/>
        </authorList>
    </citation>
    <scope>NUCLEOTIDE SEQUENCE [LARGE SCALE GENOMIC DNA]</scope>
    <source>
        <strain evidence="7 8">DSM 3770</strain>
    </source>
</reference>
<dbReference type="RefSeq" id="WP_237347243.1">
    <property type="nucleotide sequence ID" value="NZ_JABWGX010000031.1"/>
</dbReference>
<dbReference type="CDD" id="cd17365">
    <property type="entry name" value="MFS_PcaK_like"/>
    <property type="match status" value="1"/>
</dbReference>
<comment type="subcellular location">
    <subcellularLocation>
        <location evidence="1">Membrane</location>
        <topology evidence="1">Multi-pass membrane protein</topology>
    </subcellularLocation>
</comment>
<feature type="transmembrane region" description="Helical" evidence="5">
    <location>
        <begin position="416"/>
        <end position="434"/>
    </location>
</feature>
<dbReference type="InterPro" id="IPR036259">
    <property type="entry name" value="MFS_trans_sf"/>
</dbReference>
<dbReference type="InterPro" id="IPR020846">
    <property type="entry name" value="MFS_dom"/>
</dbReference>
<evidence type="ECO:0000256" key="1">
    <source>
        <dbReference type="ARBA" id="ARBA00004141"/>
    </source>
</evidence>
<evidence type="ECO:0000256" key="3">
    <source>
        <dbReference type="ARBA" id="ARBA00022989"/>
    </source>
</evidence>
<feature type="transmembrane region" description="Helical" evidence="5">
    <location>
        <begin position="252"/>
        <end position="278"/>
    </location>
</feature>
<dbReference type="InterPro" id="IPR011701">
    <property type="entry name" value="MFS"/>
</dbReference>
<proteinExistence type="predicted"/>
<dbReference type="Pfam" id="PF07690">
    <property type="entry name" value="MFS_1"/>
    <property type="match status" value="1"/>
</dbReference>
<keyword evidence="3 5" id="KW-1133">Transmembrane helix</keyword>
<dbReference type="PROSITE" id="PS00216">
    <property type="entry name" value="SUGAR_TRANSPORT_1"/>
    <property type="match status" value="1"/>
</dbReference>
<evidence type="ECO:0000256" key="4">
    <source>
        <dbReference type="ARBA" id="ARBA00023136"/>
    </source>
</evidence>
<evidence type="ECO:0000256" key="5">
    <source>
        <dbReference type="SAM" id="Phobius"/>
    </source>
</evidence>
<evidence type="ECO:0000259" key="6">
    <source>
        <dbReference type="PROSITE" id="PS50850"/>
    </source>
</evidence>
<dbReference type="Gene3D" id="1.20.1250.20">
    <property type="entry name" value="MFS general substrate transporter like domains"/>
    <property type="match status" value="1"/>
</dbReference>
<dbReference type="PROSITE" id="PS00217">
    <property type="entry name" value="SUGAR_TRANSPORT_2"/>
    <property type="match status" value="1"/>
</dbReference>
<feature type="transmembrane region" description="Helical" evidence="5">
    <location>
        <begin position="325"/>
        <end position="347"/>
    </location>
</feature>
<protein>
    <submittedName>
        <fullName evidence="7">AAHS family 4-hydroxybenzoate transporter-like MFS transporter</fullName>
    </submittedName>
</protein>